<dbReference type="AlphaFoldDB" id="A0AAV9GI94"/>
<feature type="compositionally biased region" description="Polar residues" evidence="1">
    <location>
        <begin position="771"/>
        <end position="786"/>
    </location>
</feature>
<comment type="caution">
    <text evidence="2">The sequence shown here is derived from an EMBL/GenBank/DDBJ whole genome shotgun (WGS) entry which is preliminary data.</text>
</comment>
<evidence type="ECO:0000313" key="3">
    <source>
        <dbReference type="Proteomes" id="UP001321760"/>
    </source>
</evidence>
<accession>A0AAV9GI94</accession>
<sequence length="1173" mass="129295">MNPVGAGLWSGGSYSGIPEHLRDLRAVGSRLHSLLLDDSVPQISGNSWVHLNSAGPESDHGNVASLHEHESLTTVPTEKRVKSELAAEAPSAKMTAPPTLRLPFTDSGYESAPAFSYPVPKTSGKSLYTEDSITDGRSAQRYSEELANDIYRTLQLEEKRDEWKAISASAPKLLRAFAIKIGCHSEDPSMRSVMKFVHRHCRDILASIDSLLEPEEGGNNPGGPANENMSLLDKMTLWALKESSEAAHCGDPGSAVELFEGVPGEEDDLGFLGVSNYRALIVDSPPYQWLISALRHEMLLSALRGPDVKHTGLKDEILDKLPPGLLSRRAAPMLYQMTFEVPWNPVRTPCRSWLSDNSCTMFVGDLQSCVAESASDFVQRRWPLNKGRLLPMMQRLASSGTEPGFIISDDLDEDTTGTVWIEDGKLRLAVTGPAYSVAENGEQLAWLACGFLPSPSQRIAHGAPFIRALAVSSEAKSSQAGSHAPTTQNQGFCAIDFKFEETQSARNAISEEWHSLLRRRVVVHWPSPSSLSGLDAPFGRLCALIGDGFVELANNCILLRGSGGLLTLEGYRDNRYVWKVLYDASMTFHQGRMDESNPLWEQAKTKRFADSRHLVWSNNNIGLSQDSCNLHHDNFAARGVKSDGTASVDQGAPHASLVSLPAQKNPSSPEGSAQLRTQFAAPVTKPSRPPAAPNDLTAIQTEQHYVPEGPSPTDAAVSSGESVDSDMLSISDRSYRIDSFGLDPVAADALNEVLHRLIEEWLEIHRACPQSSETYGSSSTCVNVRSQTHRSASRADHSRASGSPRKRQKTSTDPEDNDDDGEDNPPKPPFLRAGNHQFETKSFACPYWKRSPRKHRDCFNRKLMRVKDVKLHLWRKHSISPLSCPRCFDIFDTEETRHEHVFGDAGCIARPERAADLMSPSQAERLRRRSKPGQDVARQWFAIWQILFPDVPHPRSPYMDFERSREFCEWEDFCRERGTAMLSEVIERLLRQGNPSAEIIATLPNIIQTGFRSVFQEFQLDSSEDSVSNLAPQLSLQDGDTETVQLEAVSEGSSEPPDFSADGSSADSSSPIAPRRQLVEPAFSSMENSLAGAGGYSFASTEMFEPAHDPLALVSSGDSMQWDGPDIRTTGFRSEDFHLNGISLGNLEADFDGFYLCNPRLLQNDEDAGNSNY</sequence>
<gene>
    <name evidence="2" type="ORF">QBC34DRAFT_143042</name>
</gene>
<keyword evidence="3" id="KW-1185">Reference proteome</keyword>
<name>A0AAV9GI94_9PEZI</name>
<feature type="compositionally biased region" description="Low complexity" evidence="1">
    <location>
        <begin position="1056"/>
        <end position="1072"/>
    </location>
</feature>
<feature type="region of interest" description="Disordered" evidence="1">
    <location>
        <begin position="1048"/>
        <end position="1072"/>
    </location>
</feature>
<dbReference type="PANTHER" id="PTHR38166:SF1">
    <property type="entry name" value="C2H2-TYPE DOMAIN-CONTAINING PROTEIN"/>
    <property type="match status" value="1"/>
</dbReference>
<dbReference type="PANTHER" id="PTHR38166">
    <property type="entry name" value="C2H2-TYPE DOMAIN-CONTAINING PROTEIN-RELATED"/>
    <property type="match status" value="1"/>
</dbReference>
<organism evidence="2 3">
    <name type="scientific">Podospora aff. communis PSN243</name>
    <dbReference type="NCBI Taxonomy" id="3040156"/>
    <lineage>
        <taxon>Eukaryota</taxon>
        <taxon>Fungi</taxon>
        <taxon>Dikarya</taxon>
        <taxon>Ascomycota</taxon>
        <taxon>Pezizomycotina</taxon>
        <taxon>Sordariomycetes</taxon>
        <taxon>Sordariomycetidae</taxon>
        <taxon>Sordariales</taxon>
        <taxon>Podosporaceae</taxon>
        <taxon>Podospora</taxon>
    </lineage>
</organism>
<feature type="region of interest" description="Disordered" evidence="1">
    <location>
        <begin position="771"/>
        <end position="835"/>
    </location>
</feature>
<dbReference type="EMBL" id="MU865952">
    <property type="protein sequence ID" value="KAK4447073.1"/>
    <property type="molecule type" value="Genomic_DNA"/>
</dbReference>
<reference evidence="2" key="1">
    <citation type="journal article" date="2023" name="Mol. Phylogenet. Evol.">
        <title>Genome-scale phylogeny and comparative genomics of the fungal order Sordariales.</title>
        <authorList>
            <person name="Hensen N."/>
            <person name="Bonometti L."/>
            <person name="Westerberg I."/>
            <person name="Brannstrom I.O."/>
            <person name="Guillou S."/>
            <person name="Cros-Aarteil S."/>
            <person name="Calhoun S."/>
            <person name="Haridas S."/>
            <person name="Kuo A."/>
            <person name="Mondo S."/>
            <person name="Pangilinan J."/>
            <person name="Riley R."/>
            <person name="LaButti K."/>
            <person name="Andreopoulos B."/>
            <person name="Lipzen A."/>
            <person name="Chen C."/>
            <person name="Yan M."/>
            <person name="Daum C."/>
            <person name="Ng V."/>
            <person name="Clum A."/>
            <person name="Steindorff A."/>
            <person name="Ohm R.A."/>
            <person name="Martin F."/>
            <person name="Silar P."/>
            <person name="Natvig D.O."/>
            <person name="Lalanne C."/>
            <person name="Gautier V."/>
            <person name="Ament-Velasquez S.L."/>
            <person name="Kruys A."/>
            <person name="Hutchinson M.I."/>
            <person name="Powell A.J."/>
            <person name="Barry K."/>
            <person name="Miller A.N."/>
            <person name="Grigoriev I.V."/>
            <person name="Debuchy R."/>
            <person name="Gladieux P."/>
            <person name="Hiltunen Thoren M."/>
            <person name="Johannesson H."/>
        </authorList>
    </citation>
    <scope>NUCLEOTIDE SEQUENCE</scope>
    <source>
        <strain evidence="2">PSN243</strain>
    </source>
</reference>
<dbReference type="Proteomes" id="UP001321760">
    <property type="component" value="Unassembled WGS sequence"/>
</dbReference>
<protein>
    <submittedName>
        <fullName evidence="2">Uncharacterized protein</fullName>
    </submittedName>
</protein>
<evidence type="ECO:0000313" key="2">
    <source>
        <dbReference type="EMBL" id="KAK4447073.1"/>
    </source>
</evidence>
<evidence type="ECO:0000256" key="1">
    <source>
        <dbReference type="SAM" id="MobiDB-lite"/>
    </source>
</evidence>
<proteinExistence type="predicted"/>
<feature type="compositionally biased region" description="Acidic residues" evidence="1">
    <location>
        <begin position="813"/>
        <end position="823"/>
    </location>
</feature>
<reference evidence="2" key="2">
    <citation type="submission" date="2023-05" db="EMBL/GenBank/DDBJ databases">
        <authorList>
            <consortium name="Lawrence Berkeley National Laboratory"/>
            <person name="Steindorff A."/>
            <person name="Hensen N."/>
            <person name="Bonometti L."/>
            <person name="Westerberg I."/>
            <person name="Brannstrom I.O."/>
            <person name="Guillou S."/>
            <person name="Cros-Aarteil S."/>
            <person name="Calhoun S."/>
            <person name="Haridas S."/>
            <person name="Kuo A."/>
            <person name="Mondo S."/>
            <person name="Pangilinan J."/>
            <person name="Riley R."/>
            <person name="Labutti K."/>
            <person name="Andreopoulos B."/>
            <person name="Lipzen A."/>
            <person name="Chen C."/>
            <person name="Yanf M."/>
            <person name="Daum C."/>
            <person name="Ng V."/>
            <person name="Clum A."/>
            <person name="Ohm R."/>
            <person name="Martin F."/>
            <person name="Silar P."/>
            <person name="Natvig D."/>
            <person name="Lalanne C."/>
            <person name="Gautier V."/>
            <person name="Ament-Velasquez S.L."/>
            <person name="Kruys A."/>
            <person name="Hutchinson M.I."/>
            <person name="Powell A.J."/>
            <person name="Barry K."/>
            <person name="Miller A.N."/>
            <person name="Grigoriev I.V."/>
            <person name="Debuchy R."/>
            <person name="Gladieux P."/>
            <person name="Thoren M.H."/>
            <person name="Johannesson H."/>
        </authorList>
    </citation>
    <scope>NUCLEOTIDE SEQUENCE</scope>
    <source>
        <strain evidence="2">PSN243</strain>
    </source>
</reference>